<protein>
    <submittedName>
        <fullName evidence="1">Uncharacterized protein</fullName>
    </submittedName>
</protein>
<proteinExistence type="predicted"/>
<dbReference type="EMBL" id="CAVNYO010000169">
    <property type="protein sequence ID" value="CAK5270827.1"/>
    <property type="molecule type" value="Genomic_DNA"/>
</dbReference>
<comment type="caution">
    <text evidence="1">The sequence shown here is derived from an EMBL/GenBank/DDBJ whole genome shotgun (WGS) entry which is preliminary data.</text>
</comment>
<feature type="non-terminal residue" evidence="1">
    <location>
        <position position="1"/>
    </location>
</feature>
<organism evidence="1 2">
    <name type="scientific">Mycena citricolor</name>
    <dbReference type="NCBI Taxonomy" id="2018698"/>
    <lineage>
        <taxon>Eukaryota</taxon>
        <taxon>Fungi</taxon>
        <taxon>Dikarya</taxon>
        <taxon>Basidiomycota</taxon>
        <taxon>Agaricomycotina</taxon>
        <taxon>Agaricomycetes</taxon>
        <taxon>Agaricomycetidae</taxon>
        <taxon>Agaricales</taxon>
        <taxon>Marasmiineae</taxon>
        <taxon>Mycenaceae</taxon>
        <taxon>Mycena</taxon>
    </lineage>
</organism>
<dbReference type="Proteomes" id="UP001295794">
    <property type="component" value="Unassembled WGS sequence"/>
</dbReference>
<evidence type="ECO:0000313" key="2">
    <source>
        <dbReference type="Proteomes" id="UP001295794"/>
    </source>
</evidence>
<keyword evidence="2" id="KW-1185">Reference proteome</keyword>
<dbReference type="AlphaFoldDB" id="A0AAD2HB24"/>
<sequence length="95" mass="10886">SSPYVLLVLDQMVAASQQILLMYDIRQDARVDAAVLQAGSFDRNRTGQTRRKKSHCECGEKRFLSRKYTFRGPNFVQKLAMAHLRGFFFLTSILA</sequence>
<evidence type="ECO:0000313" key="1">
    <source>
        <dbReference type="EMBL" id="CAK5270827.1"/>
    </source>
</evidence>
<gene>
    <name evidence="1" type="ORF">MYCIT1_LOCUS15564</name>
</gene>
<accession>A0AAD2HB24</accession>
<reference evidence="1" key="1">
    <citation type="submission" date="2023-11" db="EMBL/GenBank/DDBJ databases">
        <authorList>
            <person name="De Vega J J."/>
            <person name="De Vega J J."/>
        </authorList>
    </citation>
    <scope>NUCLEOTIDE SEQUENCE</scope>
</reference>
<name>A0AAD2HB24_9AGAR</name>